<gene>
    <name evidence="2" type="ORF">AAG570_002011</name>
</gene>
<accession>A0ABD0YA68</accession>
<reference evidence="2 3" key="1">
    <citation type="submission" date="2024-07" db="EMBL/GenBank/DDBJ databases">
        <title>Chromosome-level genome assembly of the water stick insect Ranatra chinensis (Heteroptera: Nepidae).</title>
        <authorList>
            <person name="Liu X."/>
        </authorList>
    </citation>
    <scope>NUCLEOTIDE SEQUENCE [LARGE SCALE GENOMIC DNA]</scope>
    <source>
        <strain evidence="2">Cailab_2021Rc</strain>
        <tissue evidence="2">Muscle</tissue>
    </source>
</reference>
<feature type="region of interest" description="Disordered" evidence="1">
    <location>
        <begin position="50"/>
        <end position="112"/>
    </location>
</feature>
<protein>
    <submittedName>
        <fullName evidence="2">Uncharacterized protein</fullName>
    </submittedName>
</protein>
<dbReference type="Proteomes" id="UP001558652">
    <property type="component" value="Unassembled WGS sequence"/>
</dbReference>
<evidence type="ECO:0000313" key="2">
    <source>
        <dbReference type="EMBL" id="KAL1124241.1"/>
    </source>
</evidence>
<evidence type="ECO:0000256" key="1">
    <source>
        <dbReference type="SAM" id="MobiDB-lite"/>
    </source>
</evidence>
<feature type="compositionally biased region" description="Basic and acidic residues" evidence="1">
    <location>
        <begin position="68"/>
        <end position="112"/>
    </location>
</feature>
<organism evidence="2 3">
    <name type="scientific">Ranatra chinensis</name>
    <dbReference type="NCBI Taxonomy" id="642074"/>
    <lineage>
        <taxon>Eukaryota</taxon>
        <taxon>Metazoa</taxon>
        <taxon>Ecdysozoa</taxon>
        <taxon>Arthropoda</taxon>
        <taxon>Hexapoda</taxon>
        <taxon>Insecta</taxon>
        <taxon>Pterygota</taxon>
        <taxon>Neoptera</taxon>
        <taxon>Paraneoptera</taxon>
        <taxon>Hemiptera</taxon>
        <taxon>Heteroptera</taxon>
        <taxon>Panheteroptera</taxon>
        <taxon>Nepomorpha</taxon>
        <taxon>Nepidae</taxon>
        <taxon>Ranatrinae</taxon>
        <taxon>Ranatra</taxon>
    </lineage>
</organism>
<dbReference type="AlphaFoldDB" id="A0ABD0YA68"/>
<dbReference type="EMBL" id="JBFDAA010000011">
    <property type="protein sequence ID" value="KAL1124241.1"/>
    <property type="molecule type" value="Genomic_DNA"/>
</dbReference>
<name>A0ABD0YA68_9HEMI</name>
<comment type="caution">
    <text evidence="2">The sequence shown here is derived from an EMBL/GenBank/DDBJ whole genome shotgun (WGS) entry which is preliminary data.</text>
</comment>
<proteinExistence type="predicted"/>
<keyword evidence="3" id="KW-1185">Reference proteome</keyword>
<sequence>MWGGRLKATGRRGAAHGLIKSVHFDDGQIRKQATASLPPRQLVHPITRGYNLGGAFRPSAGGTISPWVDRREGNSGKGDFRDREEERNRNRVVEAGNRDGERGEEGGDTLVR</sequence>
<evidence type="ECO:0000313" key="3">
    <source>
        <dbReference type="Proteomes" id="UP001558652"/>
    </source>
</evidence>